<evidence type="ECO:0000256" key="1">
    <source>
        <dbReference type="SAM" id="Coils"/>
    </source>
</evidence>
<sequence>MSDNQEQYINSLKKIKEVEENVQKEIDNHRKEISEKISQLDPDLKNAIASAKTEGEKLVESSIEQSRKKATTETEKIIEEAKTKAGNISSQIMPQNTKEIIDILLKGVE</sequence>
<name>A0A7K4MKW1_9ARCH</name>
<protein>
    <submittedName>
        <fullName evidence="2">Uncharacterized protein</fullName>
    </submittedName>
</protein>
<accession>A0A7K4MKW1</accession>
<organism evidence="2 3">
    <name type="scientific">Marine Group I thaumarchaeote</name>
    <dbReference type="NCBI Taxonomy" id="2511932"/>
    <lineage>
        <taxon>Archaea</taxon>
        <taxon>Nitrososphaerota</taxon>
        <taxon>Marine Group I</taxon>
    </lineage>
</organism>
<dbReference type="AlphaFoldDB" id="A0A7K4MKW1"/>
<feature type="coiled-coil region" evidence="1">
    <location>
        <begin position="12"/>
        <end position="39"/>
    </location>
</feature>
<evidence type="ECO:0000313" key="2">
    <source>
        <dbReference type="EMBL" id="NWJ29603.1"/>
    </source>
</evidence>
<dbReference type="EMBL" id="JACATK010000004">
    <property type="protein sequence ID" value="NWJ29603.1"/>
    <property type="molecule type" value="Genomic_DNA"/>
</dbReference>
<evidence type="ECO:0000313" key="3">
    <source>
        <dbReference type="Proteomes" id="UP000568446"/>
    </source>
</evidence>
<dbReference type="Proteomes" id="UP000568446">
    <property type="component" value="Unassembled WGS sequence"/>
</dbReference>
<reference evidence="2 3" key="1">
    <citation type="journal article" date="2019" name="Environ. Microbiol.">
        <title>Genomics insights into ecotype formation of ammonia-oxidizing archaea in the deep ocean.</title>
        <authorList>
            <person name="Wang Y."/>
            <person name="Huang J.M."/>
            <person name="Cui G.J."/>
            <person name="Nunoura T."/>
            <person name="Takaki Y."/>
            <person name="Li W.L."/>
            <person name="Li J."/>
            <person name="Gao Z.M."/>
            <person name="Takai K."/>
            <person name="Zhang A.Q."/>
            <person name="Stepanauskas R."/>
        </authorList>
    </citation>
    <scope>NUCLEOTIDE SEQUENCE [LARGE SCALE GENOMIC DNA]</scope>
    <source>
        <strain evidence="2 3">C4</strain>
    </source>
</reference>
<proteinExistence type="predicted"/>
<keyword evidence="1" id="KW-0175">Coiled coil</keyword>
<dbReference type="Gene3D" id="1.20.5.2950">
    <property type="match status" value="1"/>
</dbReference>
<gene>
    <name evidence="2" type="ORF">HX850_01605</name>
</gene>
<comment type="caution">
    <text evidence="2">The sequence shown here is derived from an EMBL/GenBank/DDBJ whole genome shotgun (WGS) entry which is preliminary data.</text>
</comment>